<sequence>MLRGHRKLHYGRIPPRFRAALNRKQMYKDNTHENQHASHVRARGERSTD</sequence>
<organism evidence="2 3">
    <name type="scientific">Ophiocordyceps polyrhachis-furcata BCC 54312</name>
    <dbReference type="NCBI Taxonomy" id="1330021"/>
    <lineage>
        <taxon>Eukaryota</taxon>
        <taxon>Fungi</taxon>
        <taxon>Dikarya</taxon>
        <taxon>Ascomycota</taxon>
        <taxon>Pezizomycotina</taxon>
        <taxon>Sordariomycetes</taxon>
        <taxon>Hypocreomycetidae</taxon>
        <taxon>Hypocreales</taxon>
        <taxon>Ophiocordycipitaceae</taxon>
        <taxon>Ophiocordyceps</taxon>
    </lineage>
</organism>
<dbReference type="EMBL" id="LKCN02000002">
    <property type="protein sequence ID" value="RCI15445.1"/>
    <property type="molecule type" value="Genomic_DNA"/>
</dbReference>
<evidence type="ECO:0000256" key="1">
    <source>
        <dbReference type="SAM" id="MobiDB-lite"/>
    </source>
</evidence>
<protein>
    <submittedName>
        <fullName evidence="2">Uncharacterized protein</fullName>
    </submittedName>
</protein>
<feature type="region of interest" description="Disordered" evidence="1">
    <location>
        <begin position="27"/>
        <end position="49"/>
    </location>
</feature>
<accession>A0A367LLY2</accession>
<evidence type="ECO:0000313" key="2">
    <source>
        <dbReference type="EMBL" id="RCI15445.1"/>
    </source>
</evidence>
<reference evidence="2 3" key="1">
    <citation type="journal article" date="2015" name="BMC Genomics">
        <title>Insights from the genome of Ophiocordyceps polyrhachis-furcata to pathogenicity and host specificity in insect fungi.</title>
        <authorList>
            <person name="Wichadakul D."/>
            <person name="Kobmoo N."/>
            <person name="Ingsriswang S."/>
            <person name="Tangphatsornruang S."/>
            <person name="Chantasingh D."/>
            <person name="Luangsa-ard J.J."/>
            <person name="Eurwilaichitr L."/>
        </authorList>
    </citation>
    <scope>NUCLEOTIDE SEQUENCE [LARGE SCALE GENOMIC DNA]</scope>
    <source>
        <strain evidence="2 3">BCC 54312</strain>
    </source>
</reference>
<evidence type="ECO:0000313" key="3">
    <source>
        <dbReference type="Proteomes" id="UP000253664"/>
    </source>
</evidence>
<comment type="caution">
    <text evidence="2">The sequence shown here is derived from an EMBL/GenBank/DDBJ whole genome shotgun (WGS) entry which is preliminary data.</text>
</comment>
<dbReference type="Proteomes" id="UP000253664">
    <property type="component" value="Unassembled WGS sequence"/>
</dbReference>
<proteinExistence type="predicted"/>
<name>A0A367LLY2_9HYPO</name>
<gene>
    <name evidence="2" type="ORF">L249_3422</name>
</gene>
<keyword evidence="3" id="KW-1185">Reference proteome</keyword>
<dbReference type="AlphaFoldDB" id="A0A367LLY2"/>